<keyword evidence="3" id="KW-0442">Lipid degradation</keyword>
<keyword evidence="2" id="KW-0809">Transit peptide</keyword>
<accession>A0AAW3YSL2</accession>
<proteinExistence type="predicted"/>
<dbReference type="GO" id="GO:0016042">
    <property type="term" value="P:lipid catabolic process"/>
    <property type="evidence" value="ECO:0007669"/>
    <property type="project" value="UniProtKB-KW"/>
</dbReference>
<comment type="caution">
    <text evidence="6">The sequence shown here is derived from an EMBL/GenBank/DDBJ whole genome shotgun (WGS) entry which is preliminary data.</text>
</comment>
<dbReference type="RefSeq" id="WP_038241974.1">
    <property type="nucleotide sequence ID" value="NZ_JACXBC010000016.1"/>
</dbReference>
<feature type="domain" description="Fungal lipase-type" evidence="5">
    <location>
        <begin position="88"/>
        <end position="233"/>
    </location>
</feature>
<sequence>MYTYQQAANFAALVLYAAEMNVQYYNNPTPPADLRINEDGWEVIAYISADDTSFSVEPRKKEGLPEHVCYGYVAKKHQLQNALLNQYVVAIRGTDPSILLEDIHDGLIGHTSPWPNYPAIAISWGFFSIYDSMKLIPVNPIFPDNYSNLKLAEAITQLVGANSRCTITAHSLGAALASYLMYEIGPVSPHYSACLFACPRPGNSEFSQHLTQNFSHFSVFNYVDDIIPKLPPETLAYSSLANIQEFESQTQIDISDGPLCSHYLINYIARLDFEVFKRVIKNDDIDSCINL</sequence>
<dbReference type="AlphaFoldDB" id="A0AAW3YSL2"/>
<dbReference type="Proteomes" id="UP001193920">
    <property type="component" value="Unassembled WGS sequence"/>
</dbReference>
<reference evidence="6" key="2">
    <citation type="journal article" date="2024" name="Toxins">
        <title>Genome Sequence Analysis of Native Xenorhabdus Strains Isolated from Entomopathogenic Nematodes in Argentina.</title>
        <authorList>
            <person name="Palma L."/>
            <person name="Frizzo L."/>
            <person name="Kaiser S."/>
            <person name="Berry C."/>
            <person name="Caballero P."/>
            <person name="Bode H.B."/>
            <person name="Del Valle E.E."/>
        </authorList>
    </citation>
    <scope>NUCLEOTIDE SEQUENCE</scope>
    <source>
        <strain evidence="6">M</strain>
    </source>
</reference>
<dbReference type="InterPro" id="IPR029058">
    <property type="entry name" value="AB_hydrolase_fold"/>
</dbReference>
<dbReference type="EMBL" id="JACXBF010000258">
    <property type="protein sequence ID" value="MBD2801110.1"/>
    <property type="molecule type" value="Genomic_DNA"/>
</dbReference>
<reference evidence="6" key="1">
    <citation type="submission" date="2020-09" db="EMBL/GenBank/DDBJ databases">
        <authorList>
            <person name="Palma L."/>
            <person name="Caballero P."/>
            <person name="Berry C."/>
            <person name="Del Valle E."/>
        </authorList>
    </citation>
    <scope>NUCLEOTIDE SEQUENCE</scope>
    <source>
        <strain evidence="6">M</strain>
    </source>
</reference>
<evidence type="ECO:0000256" key="2">
    <source>
        <dbReference type="ARBA" id="ARBA00022946"/>
    </source>
</evidence>
<dbReference type="Gene3D" id="3.40.50.1820">
    <property type="entry name" value="alpha/beta hydrolase"/>
    <property type="match status" value="1"/>
</dbReference>
<keyword evidence="1" id="KW-0378">Hydrolase</keyword>
<gene>
    <name evidence="6" type="ORF">ID854_11750</name>
</gene>
<dbReference type="PANTHER" id="PTHR31403">
    <property type="entry name" value="PHOSPHOLIPASE A1-IBETA2, CHLOROPLASTIC"/>
    <property type="match status" value="1"/>
</dbReference>
<evidence type="ECO:0000256" key="3">
    <source>
        <dbReference type="ARBA" id="ARBA00022963"/>
    </source>
</evidence>
<dbReference type="GO" id="GO:0004620">
    <property type="term" value="F:phospholipase activity"/>
    <property type="evidence" value="ECO:0007669"/>
    <property type="project" value="UniProtKB-ARBA"/>
</dbReference>
<dbReference type="PANTHER" id="PTHR31403:SF7">
    <property type="entry name" value="PHOSPHOLIPASE A1-IGAMMA3, CHLOROPLASTIC"/>
    <property type="match status" value="1"/>
</dbReference>
<dbReference type="SUPFAM" id="SSF53474">
    <property type="entry name" value="alpha/beta-Hydrolases"/>
    <property type="match status" value="1"/>
</dbReference>
<evidence type="ECO:0000256" key="4">
    <source>
        <dbReference type="ARBA" id="ARBA00023098"/>
    </source>
</evidence>
<dbReference type="Pfam" id="PF01764">
    <property type="entry name" value="Lipase_3"/>
    <property type="match status" value="1"/>
</dbReference>
<protein>
    <submittedName>
        <fullName evidence="6">Lipase family protein</fullName>
    </submittedName>
</protein>
<name>A0AAW3YSL2_9GAMM</name>
<evidence type="ECO:0000259" key="5">
    <source>
        <dbReference type="Pfam" id="PF01764"/>
    </source>
</evidence>
<evidence type="ECO:0000313" key="6">
    <source>
        <dbReference type="EMBL" id="MBD2801110.1"/>
    </source>
</evidence>
<keyword evidence="4" id="KW-0443">Lipid metabolism</keyword>
<organism evidence="6">
    <name type="scientific">Xenorhabdus szentirmaii</name>
    <dbReference type="NCBI Taxonomy" id="290112"/>
    <lineage>
        <taxon>Bacteria</taxon>
        <taxon>Pseudomonadati</taxon>
        <taxon>Pseudomonadota</taxon>
        <taxon>Gammaproteobacteria</taxon>
        <taxon>Enterobacterales</taxon>
        <taxon>Morganellaceae</taxon>
        <taxon>Xenorhabdus</taxon>
    </lineage>
</organism>
<dbReference type="InterPro" id="IPR002921">
    <property type="entry name" value="Fungal_lipase-type"/>
</dbReference>
<evidence type="ECO:0000256" key="1">
    <source>
        <dbReference type="ARBA" id="ARBA00022801"/>
    </source>
</evidence>